<dbReference type="InterPro" id="IPR005225">
    <property type="entry name" value="Small_GTP-bd"/>
</dbReference>
<dbReference type="SMART" id="SM00175">
    <property type="entry name" value="RAB"/>
    <property type="match status" value="1"/>
</dbReference>
<feature type="region of interest" description="Disordered" evidence="3">
    <location>
        <begin position="201"/>
        <end position="334"/>
    </location>
</feature>
<dbReference type="GO" id="GO:0003924">
    <property type="term" value="F:GTPase activity"/>
    <property type="evidence" value="ECO:0007669"/>
    <property type="project" value="InterPro"/>
</dbReference>
<dbReference type="GO" id="GO:0016020">
    <property type="term" value="C:membrane"/>
    <property type="evidence" value="ECO:0007669"/>
    <property type="project" value="InterPro"/>
</dbReference>
<gene>
    <name evidence="4" type="ORF">WICPIJ_009117</name>
</gene>
<evidence type="ECO:0000256" key="1">
    <source>
        <dbReference type="ARBA" id="ARBA00022741"/>
    </source>
</evidence>
<dbReference type="SUPFAM" id="SSF52540">
    <property type="entry name" value="P-loop containing nucleoside triphosphate hydrolases"/>
    <property type="match status" value="1"/>
</dbReference>
<dbReference type="GO" id="GO:0007165">
    <property type="term" value="P:signal transduction"/>
    <property type="evidence" value="ECO:0007669"/>
    <property type="project" value="InterPro"/>
</dbReference>
<dbReference type="InterPro" id="IPR020849">
    <property type="entry name" value="Small_GTPase_Ras-type"/>
</dbReference>
<dbReference type="SMART" id="SM00176">
    <property type="entry name" value="RAN"/>
    <property type="match status" value="1"/>
</dbReference>
<proteinExistence type="predicted"/>
<dbReference type="Proteomes" id="UP000774326">
    <property type="component" value="Unassembled WGS sequence"/>
</dbReference>
<dbReference type="SMART" id="SM00173">
    <property type="entry name" value="RAS"/>
    <property type="match status" value="1"/>
</dbReference>
<keyword evidence="5" id="KW-1185">Reference proteome</keyword>
<dbReference type="Pfam" id="PF00071">
    <property type="entry name" value="Ras"/>
    <property type="match status" value="1"/>
</dbReference>
<comment type="caution">
    <text evidence="4">The sequence shown here is derived from an EMBL/GenBank/DDBJ whole genome shotgun (WGS) entry which is preliminary data.</text>
</comment>
<dbReference type="EMBL" id="JAEUBG010005277">
    <property type="protein sequence ID" value="KAH3676461.1"/>
    <property type="molecule type" value="Genomic_DNA"/>
</dbReference>
<dbReference type="SMART" id="SM00174">
    <property type="entry name" value="RHO"/>
    <property type="match status" value="1"/>
</dbReference>
<dbReference type="NCBIfam" id="TIGR00231">
    <property type="entry name" value="small_GTP"/>
    <property type="match status" value="1"/>
</dbReference>
<dbReference type="PROSITE" id="PS51419">
    <property type="entry name" value="RAB"/>
    <property type="match status" value="1"/>
</dbReference>
<sequence>MYSQHHPELEKIKICVLGQVGAGKSALTLQFAQQYFPIDYDENIEDTYIKKVHMNEKLYEYHILDTALQEDYSPLKDLQYTEADGFIIVFGIDSLDSFQAVKNEYSHIFRVRKETPPILLVGNKVDLETDRQVEPNEAERVVEQLGFIKYSETSAKNNFNVNESFLFMGDQILKNKQEIKEKMEKFNGISNINAKDIHIDNSSSTFTTNSNLDRVISHRERRRSQAQLESMQGLKSNKSPTLRDDSIAENTHKTLGSTQHTGSPGSPTQDNTLHESTTFSSTKNNFHNEQGTISQNNQASVSSNSKGIPIDRRSNISSENGTVEKTSSKCCVIM</sequence>
<evidence type="ECO:0000256" key="2">
    <source>
        <dbReference type="ARBA" id="ARBA00023134"/>
    </source>
</evidence>
<evidence type="ECO:0000256" key="3">
    <source>
        <dbReference type="SAM" id="MobiDB-lite"/>
    </source>
</evidence>
<dbReference type="Gene3D" id="3.40.50.300">
    <property type="entry name" value="P-loop containing nucleotide triphosphate hydrolases"/>
    <property type="match status" value="1"/>
</dbReference>
<protein>
    <submittedName>
        <fullName evidence="4">Uncharacterized protein</fullName>
    </submittedName>
</protein>
<dbReference type="PROSITE" id="PS51420">
    <property type="entry name" value="RHO"/>
    <property type="match status" value="1"/>
</dbReference>
<organism evidence="4 5">
    <name type="scientific">Wickerhamomyces pijperi</name>
    <name type="common">Yeast</name>
    <name type="synonym">Pichia pijperi</name>
    <dbReference type="NCBI Taxonomy" id="599730"/>
    <lineage>
        <taxon>Eukaryota</taxon>
        <taxon>Fungi</taxon>
        <taxon>Dikarya</taxon>
        <taxon>Ascomycota</taxon>
        <taxon>Saccharomycotina</taxon>
        <taxon>Saccharomycetes</taxon>
        <taxon>Phaffomycetales</taxon>
        <taxon>Wickerhamomycetaceae</taxon>
        <taxon>Wickerhamomyces</taxon>
    </lineage>
</organism>
<dbReference type="GO" id="GO:0005525">
    <property type="term" value="F:GTP binding"/>
    <property type="evidence" value="ECO:0007669"/>
    <property type="project" value="UniProtKB-KW"/>
</dbReference>
<dbReference type="OrthoDB" id="265044at2759"/>
<dbReference type="PRINTS" id="PR00449">
    <property type="entry name" value="RASTRNSFRMNG"/>
</dbReference>
<accession>A0A9P8TFH7</accession>
<reference evidence="4" key="1">
    <citation type="journal article" date="2021" name="Open Biol.">
        <title>Shared evolutionary footprints suggest mitochondrial oxidative damage underlies multiple complex I losses in fungi.</title>
        <authorList>
            <person name="Schikora-Tamarit M.A."/>
            <person name="Marcet-Houben M."/>
            <person name="Nosek J."/>
            <person name="Gabaldon T."/>
        </authorList>
    </citation>
    <scope>NUCLEOTIDE SEQUENCE</scope>
    <source>
        <strain evidence="4">CBS2887</strain>
    </source>
</reference>
<dbReference type="FunFam" id="3.40.50.300:FF:001447">
    <property type="entry name" value="Ras-related protein Rab-1B"/>
    <property type="match status" value="1"/>
</dbReference>
<feature type="compositionally biased region" description="Low complexity" evidence="3">
    <location>
        <begin position="201"/>
        <end position="211"/>
    </location>
</feature>
<dbReference type="InterPro" id="IPR027417">
    <property type="entry name" value="P-loop_NTPase"/>
</dbReference>
<name>A0A9P8TFH7_WICPI</name>
<feature type="compositionally biased region" description="Low complexity" evidence="3">
    <location>
        <begin position="294"/>
        <end position="305"/>
    </location>
</feature>
<dbReference type="PANTHER" id="PTHR24070">
    <property type="entry name" value="RAS, DI-RAS, AND RHEB FAMILY MEMBERS OF SMALL GTPASE SUPERFAMILY"/>
    <property type="match status" value="1"/>
</dbReference>
<feature type="compositionally biased region" description="Basic and acidic residues" evidence="3">
    <location>
        <begin position="241"/>
        <end position="252"/>
    </location>
</feature>
<feature type="compositionally biased region" description="Polar residues" evidence="3">
    <location>
        <begin position="225"/>
        <end position="240"/>
    </location>
</feature>
<evidence type="ECO:0000313" key="5">
    <source>
        <dbReference type="Proteomes" id="UP000774326"/>
    </source>
</evidence>
<dbReference type="PROSITE" id="PS51421">
    <property type="entry name" value="RAS"/>
    <property type="match status" value="1"/>
</dbReference>
<keyword evidence="2" id="KW-0342">GTP-binding</keyword>
<keyword evidence="1" id="KW-0547">Nucleotide-binding</keyword>
<dbReference type="AlphaFoldDB" id="A0A9P8TFH7"/>
<feature type="compositionally biased region" description="Polar residues" evidence="3">
    <location>
        <begin position="315"/>
        <end position="334"/>
    </location>
</feature>
<feature type="compositionally biased region" description="Polar residues" evidence="3">
    <location>
        <begin position="253"/>
        <end position="293"/>
    </location>
</feature>
<evidence type="ECO:0000313" key="4">
    <source>
        <dbReference type="EMBL" id="KAH3676461.1"/>
    </source>
</evidence>
<dbReference type="InterPro" id="IPR001806">
    <property type="entry name" value="Small_GTPase"/>
</dbReference>
<reference evidence="4" key="2">
    <citation type="submission" date="2021-01" db="EMBL/GenBank/DDBJ databases">
        <authorList>
            <person name="Schikora-Tamarit M.A."/>
        </authorList>
    </citation>
    <scope>NUCLEOTIDE SEQUENCE</scope>
    <source>
        <strain evidence="4">CBS2887</strain>
    </source>
</reference>